<gene>
    <name evidence="2" type="ORF">P280DRAFT_468726</name>
</gene>
<reference evidence="2" key="1">
    <citation type="journal article" date="2020" name="Stud. Mycol.">
        <title>101 Dothideomycetes genomes: a test case for predicting lifestyles and emergence of pathogens.</title>
        <authorList>
            <person name="Haridas S."/>
            <person name="Albert R."/>
            <person name="Binder M."/>
            <person name="Bloem J."/>
            <person name="Labutti K."/>
            <person name="Salamov A."/>
            <person name="Andreopoulos B."/>
            <person name="Baker S."/>
            <person name="Barry K."/>
            <person name="Bills G."/>
            <person name="Bluhm B."/>
            <person name="Cannon C."/>
            <person name="Castanera R."/>
            <person name="Culley D."/>
            <person name="Daum C."/>
            <person name="Ezra D."/>
            <person name="Gonzalez J."/>
            <person name="Henrissat B."/>
            <person name="Kuo A."/>
            <person name="Liang C."/>
            <person name="Lipzen A."/>
            <person name="Lutzoni F."/>
            <person name="Magnuson J."/>
            <person name="Mondo S."/>
            <person name="Nolan M."/>
            <person name="Ohm R."/>
            <person name="Pangilinan J."/>
            <person name="Park H.-J."/>
            <person name="Ramirez L."/>
            <person name="Alfaro M."/>
            <person name="Sun H."/>
            <person name="Tritt A."/>
            <person name="Yoshinaga Y."/>
            <person name="Zwiers L.-H."/>
            <person name="Turgeon B."/>
            <person name="Goodwin S."/>
            <person name="Spatafora J."/>
            <person name="Crous P."/>
            <person name="Grigoriev I."/>
        </authorList>
    </citation>
    <scope>NUCLEOTIDE SEQUENCE</scope>
    <source>
        <strain evidence="2">CBS 473.64</strain>
    </source>
</reference>
<dbReference type="EMBL" id="MU006783">
    <property type="protein sequence ID" value="KAF2641060.1"/>
    <property type="molecule type" value="Genomic_DNA"/>
</dbReference>
<evidence type="ECO:0000313" key="2">
    <source>
        <dbReference type="EMBL" id="KAF2641060.1"/>
    </source>
</evidence>
<name>A0A6A6S0G2_9PLEO</name>
<dbReference type="AlphaFoldDB" id="A0A6A6S0G2"/>
<accession>A0A6A6S0G2</accession>
<keyword evidence="3" id="KW-1185">Reference proteome</keyword>
<protein>
    <submittedName>
        <fullName evidence="2">Uncharacterized protein</fullName>
    </submittedName>
</protein>
<feature type="compositionally biased region" description="Basic and acidic residues" evidence="1">
    <location>
        <begin position="1"/>
        <end position="19"/>
    </location>
</feature>
<proteinExistence type="predicted"/>
<feature type="region of interest" description="Disordered" evidence="1">
    <location>
        <begin position="1"/>
        <end position="71"/>
    </location>
</feature>
<dbReference type="Proteomes" id="UP000799753">
    <property type="component" value="Unassembled WGS sequence"/>
</dbReference>
<evidence type="ECO:0000313" key="3">
    <source>
        <dbReference type="Proteomes" id="UP000799753"/>
    </source>
</evidence>
<sequence length="86" mass="10038">MHEAHIKKLRDRRYIEQEKAIPAAKQPHCSPKRRQHRDQTLSPAQSIHPTHRQPSKKTTGDDLPETRTSPIRIRVQKKCKKMVASL</sequence>
<evidence type="ECO:0000256" key="1">
    <source>
        <dbReference type="SAM" id="MobiDB-lite"/>
    </source>
</evidence>
<organism evidence="2 3">
    <name type="scientific">Massarina eburnea CBS 473.64</name>
    <dbReference type="NCBI Taxonomy" id="1395130"/>
    <lineage>
        <taxon>Eukaryota</taxon>
        <taxon>Fungi</taxon>
        <taxon>Dikarya</taxon>
        <taxon>Ascomycota</taxon>
        <taxon>Pezizomycotina</taxon>
        <taxon>Dothideomycetes</taxon>
        <taxon>Pleosporomycetidae</taxon>
        <taxon>Pleosporales</taxon>
        <taxon>Massarineae</taxon>
        <taxon>Massarinaceae</taxon>
        <taxon>Massarina</taxon>
    </lineage>
</organism>